<feature type="repeat" description="PPR" evidence="2">
    <location>
        <begin position="266"/>
        <end position="300"/>
    </location>
</feature>
<keyword evidence="1" id="KW-0677">Repeat</keyword>
<dbReference type="InterPro" id="IPR011990">
    <property type="entry name" value="TPR-like_helical_dom_sf"/>
</dbReference>
<dbReference type="PANTHER" id="PTHR47942:SF16">
    <property type="entry name" value="PENTATRICOPEPTIDE REPEAT DOMAIN CONTAINING PROTEIN-RELATED"/>
    <property type="match status" value="1"/>
</dbReference>
<evidence type="ECO:0000313" key="4">
    <source>
        <dbReference type="EMBL" id="MQM23348.1"/>
    </source>
</evidence>
<dbReference type="PROSITE" id="PS51375">
    <property type="entry name" value="PPR"/>
    <property type="match status" value="6"/>
</dbReference>
<feature type="repeat" description="PPR" evidence="2">
    <location>
        <begin position="444"/>
        <end position="478"/>
    </location>
</feature>
<dbReference type="Proteomes" id="UP000652761">
    <property type="component" value="Unassembled WGS sequence"/>
</dbReference>
<accession>A0A843XTG0</accession>
<dbReference type="InterPro" id="IPR051222">
    <property type="entry name" value="PPR/CCM1_RNA-binding"/>
</dbReference>
<feature type="repeat" description="PPR" evidence="2">
    <location>
        <begin position="409"/>
        <end position="443"/>
    </location>
</feature>
<sequence length="488" mass="52717">MTPVPVRLPGSSRPLMVENVAWDGYNRSGSQRACAVPFRGCSPSRPSAAVRKAPADELGSASLGTAGEWAPSPSDPLGKRETLWEGHTSLMGLTLQETVRKWGFPRRMRTRVCKYWSVPPPAVATPAAALFTAADSGGGGAPTSTAAREDSARRSSCFESLVKERCRSGDPPLQLDEALRSFDILIETTPPPSIHAFRSLLSALARQQQHAVVLSLYNRMGRRGIGALSHHPHTCCIVTNCCCELGRVDIGLGIYGKAVKLGVVLGTSFFTTVIKGLCTEGRVGDAITVFERMPELGCPWDDYTYATLVKGLCRRGQTSTALEFLRRMAAHEGPCKPGVITYSTVLDSLCKEGAFPEAHKLFEEMMSSGISPNVVTYSCMIHSYSISGCWTEAIDTFKEMVNTRGIAPNVVTFSTLVNSLCIQGRVQEAHNLFDLMTAKGVKPNTVTYGILLKGYCLVGRIHDAVRVFDTMVAGGLPPALHSYGLLIN</sequence>
<evidence type="ECO:0000256" key="2">
    <source>
        <dbReference type="PROSITE-ProRule" id="PRU00708"/>
    </source>
</evidence>
<keyword evidence="5" id="KW-1185">Reference proteome</keyword>
<protein>
    <recommendedName>
        <fullName evidence="6">Pentatricopeptide repeat-containing protein</fullName>
    </recommendedName>
</protein>
<dbReference type="EMBL" id="NMUH01015934">
    <property type="protein sequence ID" value="MQM23348.1"/>
    <property type="molecule type" value="Genomic_DNA"/>
</dbReference>
<gene>
    <name evidence="4" type="ORF">Taro_056412</name>
</gene>
<feature type="repeat" description="PPR" evidence="2">
    <location>
        <begin position="373"/>
        <end position="408"/>
    </location>
</feature>
<feature type="region of interest" description="Disordered" evidence="3">
    <location>
        <begin position="44"/>
        <end position="75"/>
    </location>
</feature>
<name>A0A843XTG0_COLES</name>
<reference evidence="4" key="1">
    <citation type="submission" date="2017-07" db="EMBL/GenBank/DDBJ databases">
        <title>Taro Niue Genome Assembly and Annotation.</title>
        <authorList>
            <person name="Atibalentja N."/>
            <person name="Keating K."/>
            <person name="Fields C.J."/>
        </authorList>
    </citation>
    <scope>NUCLEOTIDE SEQUENCE</scope>
    <source>
        <strain evidence="4">Niue_2</strain>
        <tissue evidence="4">Leaf</tissue>
    </source>
</reference>
<dbReference type="OrthoDB" id="680059at2759"/>
<dbReference type="AlphaFoldDB" id="A0A843XTG0"/>
<feature type="non-terminal residue" evidence="4">
    <location>
        <position position="1"/>
    </location>
</feature>
<dbReference type="PANTHER" id="PTHR47942">
    <property type="entry name" value="TETRATRICOPEPTIDE REPEAT (TPR)-LIKE SUPERFAMILY PROTEIN-RELATED"/>
    <property type="match status" value="1"/>
</dbReference>
<dbReference type="Gene3D" id="1.25.40.10">
    <property type="entry name" value="Tetratricopeptide repeat domain"/>
    <property type="match status" value="3"/>
</dbReference>
<evidence type="ECO:0000256" key="1">
    <source>
        <dbReference type="ARBA" id="ARBA00022737"/>
    </source>
</evidence>
<dbReference type="InterPro" id="IPR002885">
    <property type="entry name" value="PPR_rpt"/>
</dbReference>
<evidence type="ECO:0000313" key="5">
    <source>
        <dbReference type="Proteomes" id="UP000652761"/>
    </source>
</evidence>
<proteinExistence type="predicted"/>
<organism evidence="4 5">
    <name type="scientific">Colocasia esculenta</name>
    <name type="common">Wild taro</name>
    <name type="synonym">Arum esculentum</name>
    <dbReference type="NCBI Taxonomy" id="4460"/>
    <lineage>
        <taxon>Eukaryota</taxon>
        <taxon>Viridiplantae</taxon>
        <taxon>Streptophyta</taxon>
        <taxon>Embryophyta</taxon>
        <taxon>Tracheophyta</taxon>
        <taxon>Spermatophyta</taxon>
        <taxon>Magnoliopsida</taxon>
        <taxon>Liliopsida</taxon>
        <taxon>Araceae</taxon>
        <taxon>Aroideae</taxon>
        <taxon>Colocasieae</taxon>
        <taxon>Colocasia</taxon>
    </lineage>
</organism>
<dbReference type="Pfam" id="PF01535">
    <property type="entry name" value="PPR"/>
    <property type="match status" value="1"/>
</dbReference>
<comment type="caution">
    <text evidence="4">The sequence shown here is derived from an EMBL/GenBank/DDBJ whole genome shotgun (WGS) entry which is preliminary data.</text>
</comment>
<evidence type="ECO:0000256" key="3">
    <source>
        <dbReference type="SAM" id="MobiDB-lite"/>
    </source>
</evidence>
<dbReference type="Pfam" id="PF13041">
    <property type="entry name" value="PPR_2"/>
    <property type="match status" value="3"/>
</dbReference>
<evidence type="ECO:0008006" key="6">
    <source>
        <dbReference type="Google" id="ProtNLM"/>
    </source>
</evidence>
<dbReference type="NCBIfam" id="TIGR00756">
    <property type="entry name" value="PPR"/>
    <property type="match status" value="6"/>
</dbReference>
<feature type="repeat" description="PPR" evidence="2">
    <location>
        <begin position="338"/>
        <end position="372"/>
    </location>
</feature>
<feature type="repeat" description="PPR" evidence="2">
    <location>
        <begin position="301"/>
        <end position="331"/>
    </location>
</feature>